<dbReference type="InterPro" id="IPR054209">
    <property type="entry name" value="DUF6916"/>
</dbReference>
<protein>
    <submittedName>
        <fullName evidence="3">Secreted protein</fullName>
    </submittedName>
</protein>
<evidence type="ECO:0000259" key="2">
    <source>
        <dbReference type="Pfam" id="PF21880"/>
    </source>
</evidence>
<accession>A0A4S3KWK3</accession>
<dbReference type="Proteomes" id="UP000294599">
    <property type="component" value="Unassembled WGS sequence"/>
</dbReference>
<proteinExistence type="predicted"/>
<feature type="domain" description="DUF6916" evidence="2">
    <location>
        <begin position="43"/>
        <end position="137"/>
    </location>
</feature>
<dbReference type="RefSeq" id="WP_123522598.1">
    <property type="nucleotide sequence ID" value="NZ_JBHLWF010000087.1"/>
</dbReference>
<gene>
    <name evidence="3" type="ORF">EDC25_10891</name>
</gene>
<keyword evidence="1" id="KW-0732">Signal</keyword>
<organism evidence="3 4">
    <name type="scientific">Pseudofulvimonas gallinarii</name>
    <dbReference type="NCBI Taxonomy" id="634155"/>
    <lineage>
        <taxon>Bacteria</taxon>
        <taxon>Pseudomonadati</taxon>
        <taxon>Pseudomonadota</taxon>
        <taxon>Gammaproteobacteria</taxon>
        <taxon>Lysobacterales</taxon>
        <taxon>Rhodanobacteraceae</taxon>
        <taxon>Pseudofulvimonas</taxon>
    </lineage>
</organism>
<dbReference type="InterPro" id="IPR006311">
    <property type="entry name" value="TAT_signal"/>
</dbReference>
<dbReference type="InterPro" id="IPR019546">
    <property type="entry name" value="TAT_signal_bac_arc"/>
</dbReference>
<sequence length="140" mass="15016">MAWDRRGFLQLAGVGTAACVTGGRAGAVEAASASASRPAFGISYEHFRACEGRDFMVAVQTDEPVSLRLREVVAAPTLEGYPRPRQTLSGCFTLVFESEQAVDLVEAIHAILTPEGDTFAALVSPLGNDGRRFQVVFNRI</sequence>
<evidence type="ECO:0000313" key="3">
    <source>
        <dbReference type="EMBL" id="TCS98511.1"/>
    </source>
</evidence>
<dbReference type="PROSITE" id="PS51318">
    <property type="entry name" value="TAT"/>
    <property type="match status" value="1"/>
</dbReference>
<name>A0A4S3KWK3_9GAMM</name>
<evidence type="ECO:0000313" key="4">
    <source>
        <dbReference type="Proteomes" id="UP000294599"/>
    </source>
</evidence>
<keyword evidence="4" id="KW-1185">Reference proteome</keyword>
<dbReference type="Pfam" id="PF21880">
    <property type="entry name" value="DUF6916"/>
    <property type="match status" value="1"/>
</dbReference>
<evidence type="ECO:0000256" key="1">
    <source>
        <dbReference type="ARBA" id="ARBA00022729"/>
    </source>
</evidence>
<dbReference type="NCBIfam" id="TIGR01409">
    <property type="entry name" value="TAT_signal_seq"/>
    <property type="match status" value="1"/>
</dbReference>
<reference evidence="3 4" key="1">
    <citation type="submission" date="2019-03" db="EMBL/GenBank/DDBJ databases">
        <title>Genomic Encyclopedia of Type Strains, Phase IV (KMG-IV): sequencing the most valuable type-strain genomes for metagenomic binning, comparative biology and taxonomic classification.</title>
        <authorList>
            <person name="Goeker M."/>
        </authorList>
    </citation>
    <scope>NUCLEOTIDE SEQUENCE [LARGE SCALE GENOMIC DNA]</scope>
    <source>
        <strain evidence="3 4">DSM 21944</strain>
    </source>
</reference>
<dbReference type="PROSITE" id="PS51257">
    <property type="entry name" value="PROKAR_LIPOPROTEIN"/>
    <property type="match status" value="1"/>
</dbReference>
<dbReference type="AlphaFoldDB" id="A0A4S3KWK3"/>
<dbReference type="EMBL" id="SMAF01000008">
    <property type="protein sequence ID" value="TCS98511.1"/>
    <property type="molecule type" value="Genomic_DNA"/>
</dbReference>
<comment type="caution">
    <text evidence="3">The sequence shown here is derived from an EMBL/GenBank/DDBJ whole genome shotgun (WGS) entry which is preliminary data.</text>
</comment>